<evidence type="ECO:0000256" key="1">
    <source>
        <dbReference type="ARBA" id="ARBA00023002"/>
    </source>
</evidence>
<evidence type="ECO:0000313" key="8">
    <source>
        <dbReference type="Proteomes" id="UP001055219"/>
    </source>
</evidence>
<evidence type="ECO:0000313" key="7">
    <source>
        <dbReference type="EMBL" id="KAI6783453.1"/>
    </source>
</evidence>
<dbReference type="PRINTS" id="PR00069">
    <property type="entry name" value="ALDKETRDTASE"/>
</dbReference>
<feature type="domain" description="NADP-dependent oxidoreductase" evidence="6">
    <location>
        <begin position="42"/>
        <end position="298"/>
    </location>
</feature>
<name>A0A9P9Y573_9HYPO</name>
<dbReference type="InterPro" id="IPR018170">
    <property type="entry name" value="Aldo/ket_reductase_CS"/>
</dbReference>
<evidence type="ECO:0000256" key="3">
    <source>
        <dbReference type="PIRSR" id="PIRSR000097-2"/>
    </source>
</evidence>
<feature type="chain" id="PRO_5040354218" description="NADP-dependent oxidoreductase domain-containing protein" evidence="5">
    <location>
        <begin position="25"/>
        <end position="332"/>
    </location>
</feature>
<dbReference type="CDD" id="cd19071">
    <property type="entry name" value="AKR_AKR1-5-like"/>
    <property type="match status" value="1"/>
</dbReference>
<dbReference type="Gene3D" id="3.20.20.100">
    <property type="entry name" value="NADP-dependent oxidoreductase domain"/>
    <property type="match status" value="1"/>
</dbReference>
<proteinExistence type="predicted"/>
<evidence type="ECO:0000259" key="6">
    <source>
        <dbReference type="Pfam" id="PF00248"/>
    </source>
</evidence>
<evidence type="ECO:0000256" key="2">
    <source>
        <dbReference type="PIRSR" id="PIRSR000097-1"/>
    </source>
</evidence>
<sequence>MAKVMLNYLLLATSLLLLLPGTAADGHGQDAIVESRGDIPAIGLGTWLSPKKEVKHAAQYALDTGYTHIDAARVYGNERQVGKGIKKASLKRKDLWVTSKLWNTDHRHPERALRKTLKDLKLEYLDLYLMHWPVAFKDGSTVDTRRPITETWRDMEALVKSNKTRYIGISNFAPADVDAILAVCEICPYAHELETHPYLQQQEYVDWHTARGMRVIAYSPLANLNPHYDSGLPSILHDPFWEQMAENKNATIPQAVLAWGLQRGTVVIPKSVHEEYIRENLGALSIVYGEEEMMQIAAQDRKVRMNNPGREWGVDLFDGLDDPTVPKREDEL</sequence>
<comment type="caution">
    <text evidence="7">The sequence shown here is derived from an EMBL/GenBank/DDBJ whole genome shotgun (WGS) entry which is preliminary data.</text>
</comment>
<dbReference type="Proteomes" id="UP001055219">
    <property type="component" value="Unassembled WGS sequence"/>
</dbReference>
<evidence type="ECO:0000256" key="4">
    <source>
        <dbReference type="PIRSR" id="PIRSR000097-3"/>
    </source>
</evidence>
<reference evidence="7" key="1">
    <citation type="journal article" date="2021" name="J Fungi (Basel)">
        <title>Genomic and Metabolomic Analyses of the Marine Fungus Emericellopsis cladophorae: Insights into Saltwater Adaptability Mechanisms and Its Biosynthetic Potential.</title>
        <authorList>
            <person name="Goncalves M.F.M."/>
            <person name="Hilario S."/>
            <person name="Van de Peer Y."/>
            <person name="Esteves A.C."/>
            <person name="Alves A."/>
        </authorList>
    </citation>
    <scope>NUCLEOTIDE SEQUENCE</scope>
    <source>
        <strain evidence="7">MUM 19.33</strain>
    </source>
</reference>
<organism evidence="7 8">
    <name type="scientific">Emericellopsis cladophorae</name>
    <dbReference type="NCBI Taxonomy" id="2686198"/>
    <lineage>
        <taxon>Eukaryota</taxon>
        <taxon>Fungi</taxon>
        <taxon>Dikarya</taxon>
        <taxon>Ascomycota</taxon>
        <taxon>Pezizomycotina</taxon>
        <taxon>Sordariomycetes</taxon>
        <taxon>Hypocreomycetidae</taxon>
        <taxon>Hypocreales</taxon>
        <taxon>Bionectriaceae</taxon>
        <taxon>Emericellopsis</taxon>
    </lineage>
</organism>
<gene>
    <name evidence="7" type="ORF">J7T54_005482</name>
</gene>
<dbReference type="AlphaFoldDB" id="A0A9P9Y573"/>
<evidence type="ECO:0000256" key="5">
    <source>
        <dbReference type="SAM" id="SignalP"/>
    </source>
</evidence>
<dbReference type="InterPro" id="IPR036812">
    <property type="entry name" value="NAD(P)_OxRdtase_dom_sf"/>
</dbReference>
<accession>A0A9P9Y573</accession>
<feature type="site" description="Lowers pKa of active site Tyr" evidence="4">
    <location>
        <position position="100"/>
    </location>
</feature>
<reference evidence="7" key="2">
    <citation type="submission" date="2022-07" db="EMBL/GenBank/DDBJ databases">
        <authorList>
            <person name="Goncalves M.F.M."/>
            <person name="Hilario S."/>
            <person name="Van De Peer Y."/>
            <person name="Esteves A.C."/>
            <person name="Alves A."/>
        </authorList>
    </citation>
    <scope>NUCLEOTIDE SEQUENCE</scope>
    <source>
        <strain evidence="7">MUM 19.33</strain>
    </source>
</reference>
<dbReference type="InterPro" id="IPR023210">
    <property type="entry name" value="NADP_OxRdtase_dom"/>
</dbReference>
<dbReference type="PROSITE" id="PS00062">
    <property type="entry name" value="ALDOKETO_REDUCTASE_2"/>
    <property type="match status" value="1"/>
</dbReference>
<protein>
    <recommendedName>
        <fullName evidence="6">NADP-dependent oxidoreductase domain-containing protein</fullName>
    </recommendedName>
</protein>
<keyword evidence="5" id="KW-0732">Signal</keyword>
<dbReference type="PANTHER" id="PTHR11732">
    <property type="entry name" value="ALDO/KETO REDUCTASE"/>
    <property type="match status" value="1"/>
</dbReference>
<dbReference type="OrthoDB" id="416253at2759"/>
<feature type="binding site" evidence="3">
    <location>
        <position position="131"/>
    </location>
    <ligand>
        <name>substrate</name>
    </ligand>
</feature>
<feature type="active site" description="Proton donor" evidence="2">
    <location>
        <position position="75"/>
    </location>
</feature>
<dbReference type="Pfam" id="PF00248">
    <property type="entry name" value="Aldo_ket_red"/>
    <property type="match status" value="1"/>
</dbReference>
<dbReference type="GeneID" id="75831965"/>
<feature type="signal peptide" evidence="5">
    <location>
        <begin position="1"/>
        <end position="24"/>
    </location>
</feature>
<dbReference type="InterPro" id="IPR020471">
    <property type="entry name" value="AKR"/>
</dbReference>
<dbReference type="EMBL" id="JAGIXG020000007">
    <property type="protein sequence ID" value="KAI6783453.1"/>
    <property type="molecule type" value="Genomic_DNA"/>
</dbReference>
<dbReference type="PIRSF" id="PIRSF000097">
    <property type="entry name" value="AKR"/>
    <property type="match status" value="1"/>
</dbReference>
<keyword evidence="8" id="KW-1185">Reference proteome</keyword>
<keyword evidence="1" id="KW-0560">Oxidoreductase</keyword>
<dbReference type="GO" id="GO:0016491">
    <property type="term" value="F:oxidoreductase activity"/>
    <property type="evidence" value="ECO:0007669"/>
    <property type="project" value="UniProtKB-KW"/>
</dbReference>
<dbReference type="RefSeq" id="XP_051364309.1">
    <property type="nucleotide sequence ID" value="XM_051503905.1"/>
</dbReference>
<dbReference type="SUPFAM" id="SSF51430">
    <property type="entry name" value="NAD(P)-linked oxidoreductase"/>
    <property type="match status" value="1"/>
</dbReference>